<evidence type="ECO:0000313" key="2">
    <source>
        <dbReference type="Proteomes" id="UP000286848"/>
    </source>
</evidence>
<organism evidence="1 2">
    <name type="scientific">Ligilactobacillus salitolerans</name>
    <dbReference type="NCBI Taxonomy" id="1808352"/>
    <lineage>
        <taxon>Bacteria</taxon>
        <taxon>Bacillati</taxon>
        <taxon>Bacillota</taxon>
        <taxon>Bacilli</taxon>
        <taxon>Lactobacillales</taxon>
        <taxon>Lactobacillaceae</taxon>
        <taxon>Ligilactobacillus</taxon>
    </lineage>
</organism>
<name>A0A401IVD7_9LACO</name>
<sequence>MKKSCVSCLFILPAMLRLKQDASLLGKMGPARRVALLSHLRFLRRSDHWDQAALAEYVSQTASSVSFEDLAAQFLTTQQVGSPLYARMYAASRLKPRQKLRLVLRHLGAQVDQSGFLQLIGTHQFAPTLAPHAEFLARFRADVQKVFSAGLLTDSLGLRLHLLRSWLDQQFIAYVRHYFAGETDYQKLLDYAQQAGLEMDYTTNAAFHNRVESAFSYPHHMKVQVPASNTMEIKGFNNARMSEFIVDLDTGAFVSEWNVYRKTAAGLIDSDPGRYSRQDQYQIANTESFNYGLPKGQRGDVKQKDHSHQVLDVKHPADPLVRQEATRRFHIPHSGQYVDLVKSAPDLAAWQKVSAKKRQAKYEDYRAWCYEQGMVAGFGQKP</sequence>
<evidence type="ECO:0008006" key="3">
    <source>
        <dbReference type="Google" id="ProtNLM"/>
    </source>
</evidence>
<dbReference type="InterPro" id="IPR021462">
    <property type="entry name" value="DUF3114"/>
</dbReference>
<reference evidence="1 2" key="1">
    <citation type="journal article" date="2019" name="Int. J. Syst. Evol. Microbiol.">
        <title>Lactobacillus salitolerans sp. nov., a novel lactic acid bacterium isolated from spent mushroom substrates.</title>
        <authorList>
            <person name="Tohno M."/>
            <person name="Tanizawa Y."/>
            <person name="Kojima Y."/>
            <person name="Sakamoto M."/>
            <person name="Nakamura Y."/>
            <person name="Ohkuma M."/>
            <person name="Kobayashi H."/>
        </authorList>
    </citation>
    <scope>NUCLEOTIDE SEQUENCE [LARGE SCALE GENOMIC DNA]</scope>
    <source>
        <strain evidence="1 2">YK43</strain>
    </source>
</reference>
<keyword evidence="2" id="KW-1185">Reference proteome</keyword>
<protein>
    <recommendedName>
        <fullName evidence="3">DUF3114 domain-containing protein</fullName>
    </recommendedName>
</protein>
<proteinExistence type="predicted"/>
<dbReference type="Proteomes" id="UP000286848">
    <property type="component" value="Unassembled WGS sequence"/>
</dbReference>
<accession>A0A401IVD7</accession>
<dbReference type="EMBL" id="BFFP01000036">
    <property type="protein sequence ID" value="GBG95466.1"/>
    <property type="molecule type" value="Genomic_DNA"/>
</dbReference>
<dbReference type="Pfam" id="PF11311">
    <property type="entry name" value="DUF3114"/>
    <property type="match status" value="1"/>
</dbReference>
<gene>
    <name evidence="1" type="ORF">LFYK43_19250</name>
</gene>
<comment type="caution">
    <text evidence="1">The sequence shown here is derived from an EMBL/GenBank/DDBJ whole genome shotgun (WGS) entry which is preliminary data.</text>
</comment>
<dbReference type="AlphaFoldDB" id="A0A401IVD7"/>
<evidence type="ECO:0000313" key="1">
    <source>
        <dbReference type="EMBL" id="GBG95466.1"/>
    </source>
</evidence>